<dbReference type="InterPro" id="IPR013767">
    <property type="entry name" value="PAS_fold"/>
</dbReference>
<dbReference type="PROSITE" id="PS50887">
    <property type="entry name" value="GGDEF"/>
    <property type="match status" value="1"/>
</dbReference>
<dbReference type="SMART" id="SM00267">
    <property type="entry name" value="GGDEF"/>
    <property type="match status" value="1"/>
</dbReference>
<proteinExistence type="predicted"/>
<dbReference type="NCBIfam" id="TIGR00229">
    <property type="entry name" value="sensory_box"/>
    <property type="match status" value="1"/>
</dbReference>
<dbReference type="CDD" id="cd01949">
    <property type="entry name" value="GGDEF"/>
    <property type="match status" value="1"/>
</dbReference>
<dbReference type="CDD" id="cd00130">
    <property type="entry name" value="PAS"/>
    <property type="match status" value="1"/>
</dbReference>
<dbReference type="NCBIfam" id="TIGR00254">
    <property type="entry name" value="GGDEF"/>
    <property type="match status" value="1"/>
</dbReference>
<dbReference type="InterPro" id="IPR035965">
    <property type="entry name" value="PAS-like_dom_sf"/>
</dbReference>
<dbReference type="Gene3D" id="3.30.450.20">
    <property type="entry name" value="PAS domain"/>
    <property type="match status" value="1"/>
</dbReference>
<dbReference type="InterPro" id="IPR050469">
    <property type="entry name" value="Diguanylate_Cyclase"/>
</dbReference>
<dbReference type="PROSITE" id="PS50112">
    <property type="entry name" value="PAS"/>
    <property type="match status" value="1"/>
</dbReference>
<sequence>MTNAATPITADLRSALDLMTEIFEAAPVGLIVADTRGIIRLLNREAESLFGYARDALIGEAVECLVPDAYRAGHQTLREAYAADPKPRPMGRDRPLFARRRDGTLVPVEIALKPLQVGQWRLILSVIMDVTVRRRLEDEVHRAHDDLEQRVLDRTVALRRANEENVALLHELEQQKADLELLSRQDPLTGLANRRDFDQQLQVEIRRCERAQSALAVAMLDLDLFKRVNDEFGHAMGDVVLRTVATLIREHCRPFDRVCRYGGEEFALALPDAGPQDGITICDRIRRAIECYDWTSLQPGLRVTISAGVCAWHAGLSPAELLAGADMQLYRAKRAGRNRVMPES</sequence>
<dbReference type="InterPro" id="IPR000160">
    <property type="entry name" value="GGDEF_dom"/>
</dbReference>
<dbReference type="RefSeq" id="WP_261693444.1">
    <property type="nucleotide sequence ID" value="NZ_CP104694.1"/>
</dbReference>
<accession>A0ABY6BDQ0</accession>
<feature type="domain" description="PAS" evidence="3">
    <location>
        <begin position="15"/>
        <end position="84"/>
    </location>
</feature>
<dbReference type="InterPro" id="IPR043128">
    <property type="entry name" value="Rev_trsase/Diguanyl_cyclase"/>
</dbReference>
<dbReference type="EC" id="2.7.7.65" evidence="1"/>
<organism evidence="5 6">
    <name type="scientific">Tahibacter amnicola</name>
    <dbReference type="NCBI Taxonomy" id="2976241"/>
    <lineage>
        <taxon>Bacteria</taxon>
        <taxon>Pseudomonadati</taxon>
        <taxon>Pseudomonadota</taxon>
        <taxon>Gammaproteobacteria</taxon>
        <taxon>Lysobacterales</taxon>
        <taxon>Rhodanobacteraceae</taxon>
        <taxon>Tahibacter</taxon>
    </lineage>
</organism>
<evidence type="ECO:0000313" key="6">
    <source>
        <dbReference type="Proteomes" id="UP001064632"/>
    </source>
</evidence>
<dbReference type="InterPro" id="IPR029787">
    <property type="entry name" value="Nucleotide_cyclase"/>
</dbReference>
<evidence type="ECO:0000313" key="5">
    <source>
        <dbReference type="EMBL" id="UXI66460.1"/>
    </source>
</evidence>
<dbReference type="SUPFAM" id="SSF55785">
    <property type="entry name" value="PYP-like sensor domain (PAS domain)"/>
    <property type="match status" value="1"/>
</dbReference>
<evidence type="ECO:0000259" key="4">
    <source>
        <dbReference type="PROSITE" id="PS50887"/>
    </source>
</evidence>
<evidence type="ECO:0000256" key="2">
    <source>
        <dbReference type="SAM" id="Coils"/>
    </source>
</evidence>
<feature type="coiled-coil region" evidence="2">
    <location>
        <begin position="158"/>
        <end position="185"/>
    </location>
</feature>
<protein>
    <recommendedName>
        <fullName evidence="1">diguanylate cyclase</fullName>
        <ecNumber evidence="1">2.7.7.65</ecNumber>
    </recommendedName>
</protein>
<reference evidence="5" key="1">
    <citation type="submission" date="2022-09" db="EMBL/GenBank/DDBJ databases">
        <title>Tahibacter sp. nov., isolated from a fresh water.</title>
        <authorList>
            <person name="Baek J.H."/>
            <person name="Lee J.K."/>
            <person name="Kim J.M."/>
            <person name="Jeon C.O."/>
        </authorList>
    </citation>
    <scope>NUCLEOTIDE SEQUENCE</scope>
    <source>
        <strain evidence="5">W38</strain>
    </source>
</reference>
<gene>
    <name evidence="5" type="ORF">N4264_17110</name>
</gene>
<dbReference type="SUPFAM" id="SSF55073">
    <property type="entry name" value="Nucleotide cyclase"/>
    <property type="match status" value="1"/>
</dbReference>
<dbReference type="SMART" id="SM00091">
    <property type="entry name" value="PAS"/>
    <property type="match status" value="1"/>
</dbReference>
<dbReference type="Pfam" id="PF00990">
    <property type="entry name" value="GGDEF"/>
    <property type="match status" value="1"/>
</dbReference>
<dbReference type="Proteomes" id="UP001064632">
    <property type="component" value="Chromosome"/>
</dbReference>
<name>A0ABY6BDQ0_9GAMM</name>
<keyword evidence="6" id="KW-1185">Reference proteome</keyword>
<dbReference type="Pfam" id="PF00989">
    <property type="entry name" value="PAS"/>
    <property type="match status" value="1"/>
</dbReference>
<dbReference type="PANTHER" id="PTHR45138:SF24">
    <property type="entry name" value="DIGUANYLATE CYCLASE DGCC-RELATED"/>
    <property type="match status" value="1"/>
</dbReference>
<dbReference type="Gene3D" id="3.30.70.270">
    <property type="match status" value="1"/>
</dbReference>
<evidence type="ECO:0000259" key="3">
    <source>
        <dbReference type="PROSITE" id="PS50112"/>
    </source>
</evidence>
<keyword evidence="2" id="KW-0175">Coiled coil</keyword>
<dbReference type="PANTHER" id="PTHR45138">
    <property type="entry name" value="REGULATORY COMPONENTS OF SENSORY TRANSDUCTION SYSTEM"/>
    <property type="match status" value="1"/>
</dbReference>
<feature type="domain" description="GGDEF" evidence="4">
    <location>
        <begin position="213"/>
        <end position="344"/>
    </location>
</feature>
<dbReference type="EMBL" id="CP104694">
    <property type="protein sequence ID" value="UXI66460.1"/>
    <property type="molecule type" value="Genomic_DNA"/>
</dbReference>
<dbReference type="InterPro" id="IPR000014">
    <property type="entry name" value="PAS"/>
</dbReference>
<evidence type="ECO:0000256" key="1">
    <source>
        <dbReference type="ARBA" id="ARBA00012528"/>
    </source>
</evidence>